<dbReference type="GO" id="GO:0005506">
    <property type="term" value="F:iron ion binding"/>
    <property type="evidence" value="ECO:0007669"/>
    <property type="project" value="InterPro"/>
</dbReference>
<dbReference type="EMBL" id="NWTK01000007">
    <property type="protein sequence ID" value="PKR53864.1"/>
    <property type="molecule type" value="Genomic_DNA"/>
</dbReference>
<dbReference type="PANTHER" id="PTHR46696">
    <property type="entry name" value="P450, PUTATIVE (EUROFUNG)-RELATED"/>
    <property type="match status" value="1"/>
</dbReference>
<dbReference type="GO" id="GO:0016705">
    <property type="term" value="F:oxidoreductase activity, acting on paired donors, with incorporation or reduction of molecular oxygen"/>
    <property type="evidence" value="ECO:0007669"/>
    <property type="project" value="InterPro"/>
</dbReference>
<proteinExistence type="inferred from homology"/>
<dbReference type="AlphaFoldDB" id="A0A2N3KTF9"/>
<keyword evidence="2" id="KW-0503">Monooxygenase</keyword>
<dbReference type="InterPro" id="IPR001128">
    <property type="entry name" value="Cyt_P450"/>
</dbReference>
<organism evidence="3 4">
    <name type="scientific">Thalassospira marina</name>
    <dbReference type="NCBI Taxonomy" id="2048283"/>
    <lineage>
        <taxon>Bacteria</taxon>
        <taxon>Pseudomonadati</taxon>
        <taxon>Pseudomonadota</taxon>
        <taxon>Alphaproteobacteria</taxon>
        <taxon>Rhodospirillales</taxon>
        <taxon>Thalassospiraceae</taxon>
        <taxon>Thalassospira</taxon>
    </lineage>
</organism>
<evidence type="ECO:0000313" key="3">
    <source>
        <dbReference type="EMBL" id="PKR53864.1"/>
    </source>
</evidence>
<dbReference type="Proteomes" id="UP000233597">
    <property type="component" value="Unassembled WGS sequence"/>
</dbReference>
<comment type="caution">
    <text evidence="3">The sequence shown here is derived from an EMBL/GenBank/DDBJ whole genome shotgun (WGS) entry which is preliminary data.</text>
</comment>
<dbReference type="PROSITE" id="PS00086">
    <property type="entry name" value="CYTOCHROME_P450"/>
    <property type="match status" value="1"/>
</dbReference>
<gene>
    <name evidence="3" type="ORF">COO20_12715</name>
</gene>
<dbReference type="PANTHER" id="PTHR46696:SF1">
    <property type="entry name" value="CYTOCHROME P450 YJIB-RELATED"/>
    <property type="match status" value="1"/>
</dbReference>
<dbReference type="CDD" id="cd20625">
    <property type="entry name" value="CYP164-like"/>
    <property type="match status" value="1"/>
</dbReference>
<dbReference type="Gene3D" id="1.10.630.10">
    <property type="entry name" value="Cytochrome P450"/>
    <property type="match status" value="1"/>
</dbReference>
<dbReference type="OrthoDB" id="9801155at2"/>
<sequence length="421" mass="47381">MLASSETATVLRRPNLVFNPLAPEFRKNPYPLYARLRREAPVLRSKGMLILSRYADVLAVLKSRKFSVGLIPETVTTQASRIGFQDIAQMRRFLDTSIVFTDNPEHMRLRRLVNQAFSKEAIYAFVPMIKQRIEKLLDIHSRKGHCEIIEDIAVPLPIDILCDWMLIEEEARPQFSKKVHAVRQLLDPGMMSRSDFQAAAKGMRDLTGFLADHASRVGKIDDGNLVSRLCNARFEEQGLSDEEIAFTCVMAFVAGTETTQSLIGNIVYTLLHNPDQFSSILNREGGVSAAIEEITRYETPLQFTKRQALEDCKVGDIEFLKGEQVLLCLGAANRDETVFEDAAQLRLDRSGPKHVGFGFGMHSCLGALLAALQSEIFLQVLLSKYTGFRQISKTVDWQNSSLILRGPSTLEIEFSRKQVIQ</sequence>
<evidence type="ECO:0000256" key="1">
    <source>
        <dbReference type="ARBA" id="ARBA00010617"/>
    </source>
</evidence>
<keyword evidence="2" id="KW-0479">Metal-binding</keyword>
<keyword evidence="2" id="KW-0560">Oxidoreductase</keyword>
<protein>
    <submittedName>
        <fullName evidence="3">Cytochrome</fullName>
    </submittedName>
</protein>
<dbReference type="InterPro" id="IPR036396">
    <property type="entry name" value="Cyt_P450_sf"/>
</dbReference>
<dbReference type="RefSeq" id="WP_101267051.1">
    <property type="nucleotide sequence ID" value="NZ_NWTK01000007.1"/>
</dbReference>
<keyword evidence="2" id="KW-0408">Iron</keyword>
<dbReference type="GO" id="GO:0004497">
    <property type="term" value="F:monooxygenase activity"/>
    <property type="evidence" value="ECO:0007669"/>
    <property type="project" value="UniProtKB-KW"/>
</dbReference>
<dbReference type="InterPro" id="IPR017972">
    <property type="entry name" value="Cyt_P450_CS"/>
</dbReference>
<dbReference type="PRINTS" id="PR00359">
    <property type="entry name" value="BP450"/>
</dbReference>
<evidence type="ECO:0000256" key="2">
    <source>
        <dbReference type="RuleBase" id="RU000461"/>
    </source>
</evidence>
<evidence type="ECO:0000313" key="4">
    <source>
        <dbReference type="Proteomes" id="UP000233597"/>
    </source>
</evidence>
<dbReference type="Pfam" id="PF00067">
    <property type="entry name" value="p450"/>
    <property type="match status" value="2"/>
</dbReference>
<reference evidence="3 4" key="1">
    <citation type="submission" date="2017-09" db="EMBL/GenBank/DDBJ databases">
        <title>Biodiversity and function of Thalassospira species in the particle-attached aromatic-hydrocarbon-degrading consortia from the surface seawater of the South China Sea.</title>
        <authorList>
            <person name="Dong C."/>
            <person name="Liu R."/>
            <person name="Shao Z."/>
        </authorList>
    </citation>
    <scope>NUCLEOTIDE SEQUENCE [LARGE SCALE GENOMIC DNA]</scope>
    <source>
        <strain evidence="3 4">CSC1P2</strain>
    </source>
</reference>
<accession>A0A2N3KTF9</accession>
<dbReference type="SUPFAM" id="SSF48264">
    <property type="entry name" value="Cytochrome P450"/>
    <property type="match status" value="1"/>
</dbReference>
<dbReference type="GO" id="GO:0020037">
    <property type="term" value="F:heme binding"/>
    <property type="evidence" value="ECO:0007669"/>
    <property type="project" value="InterPro"/>
</dbReference>
<keyword evidence="2" id="KW-0349">Heme</keyword>
<comment type="similarity">
    <text evidence="1 2">Belongs to the cytochrome P450 family.</text>
</comment>
<name>A0A2N3KTF9_9PROT</name>
<dbReference type="InterPro" id="IPR002397">
    <property type="entry name" value="Cyt_P450_B"/>
</dbReference>